<dbReference type="EMBL" id="JBHTCO010000003">
    <property type="protein sequence ID" value="MFC7391968.1"/>
    <property type="molecule type" value="Genomic_DNA"/>
</dbReference>
<evidence type="ECO:0000313" key="2">
    <source>
        <dbReference type="EMBL" id="MFC7391968.1"/>
    </source>
</evidence>
<organism evidence="2 3">
    <name type="scientific">Scopulibacillus cellulosilyticus</name>
    <dbReference type="NCBI Taxonomy" id="2665665"/>
    <lineage>
        <taxon>Bacteria</taxon>
        <taxon>Bacillati</taxon>
        <taxon>Bacillota</taxon>
        <taxon>Bacilli</taxon>
        <taxon>Bacillales</taxon>
        <taxon>Sporolactobacillaceae</taxon>
        <taxon>Scopulibacillus</taxon>
    </lineage>
</organism>
<feature type="region of interest" description="Disordered" evidence="1">
    <location>
        <begin position="58"/>
        <end position="78"/>
    </location>
</feature>
<gene>
    <name evidence="2" type="ORF">ACFQRG_03020</name>
</gene>
<sequence>MKTCPRCESKKAEMVSQSPVKGAWEVYSCPVCMFTWRSSEPESITNPEKYNKAFKVDPQDVPNAAKVPPVPERRISHK</sequence>
<dbReference type="NCBIfam" id="NF041205">
    <property type="entry name" value="VdcD"/>
    <property type="match status" value="1"/>
</dbReference>
<evidence type="ECO:0000313" key="3">
    <source>
        <dbReference type="Proteomes" id="UP001596505"/>
    </source>
</evidence>
<proteinExistence type="predicted"/>
<dbReference type="Pfam" id="PF26358">
    <property type="entry name" value="EcdD_BsdD_detox"/>
    <property type="match status" value="1"/>
</dbReference>
<accession>A0ABW2PRD0</accession>
<comment type="caution">
    <text evidence="2">The sequence shown here is derived from an EMBL/GenBank/DDBJ whole genome shotgun (WGS) entry which is preliminary data.</text>
</comment>
<name>A0ABW2PRD0_9BACL</name>
<dbReference type="Proteomes" id="UP001596505">
    <property type="component" value="Unassembled WGS sequence"/>
</dbReference>
<evidence type="ECO:0000256" key="1">
    <source>
        <dbReference type="SAM" id="MobiDB-lite"/>
    </source>
</evidence>
<dbReference type="InterPro" id="IPR047707">
    <property type="entry name" value="VdcD-like"/>
</dbReference>
<dbReference type="RefSeq" id="WP_380963497.1">
    <property type="nucleotide sequence ID" value="NZ_JBHTCO010000003.1"/>
</dbReference>
<reference evidence="3" key="1">
    <citation type="journal article" date="2019" name="Int. J. Syst. Evol. Microbiol.">
        <title>The Global Catalogue of Microorganisms (GCM) 10K type strain sequencing project: providing services to taxonomists for standard genome sequencing and annotation.</title>
        <authorList>
            <consortium name="The Broad Institute Genomics Platform"/>
            <consortium name="The Broad Institute Genome Sequencing Center for Infectious Disease"/>
            <person name="Wu L."/>
            <person name="Ma J."/>
        </authorList>
    </citation>
    <scope>NUCLEOTIDE SEQUENCE [LARGE SCALE GENOMIC DNA]</scope>
    <source>
        <strain evidence="3">CGMCC 1.16305</strain>
    </source>
</reference>
<protein>
    <submittedName>
        <fullName evidence="2">Non-oxidative hydroxyarylic acid decarboxylases subunit D</fullName>
    </submittedName>
</protein>
<keyword evidence="3" id="KW-1185">Reference proteome</keyword>